<dbReference type="GeneID" id="10028407"/>
<organism evidence="2">
    <name type="scientific">Arthroderma gypseum (strain ATCC MYA-4604 / CBS 118893)</name>
    <name type="common">Microsporum gypseum</name>
    <dbReference type="NCBI Taxonomy" id="535722"/>
    <lineage>
        <taxon>Eukaryota</taxon>
        <taxon>Fungi</taxon>
        <taxon>Dikarya</taxon>
        <taxon>Ascomycota</taxon>
        <taxon>Pezizomycotina</taxon>
        <taxon>Eurotiomycetes</taxon>
        <taxon>Eurotiomycetidae</taxon>
        <taxon>Onygenales</taxon>
        <taxon>Arthrodermataceae</taxon>
        <taxon>Nannizzia</taxon>
    </lineage>
</organism>
<gene>
    <name evidence="1" type="ORF">MGYG_05715</name>
</gene>
<reference evidence="2" key="1">
    <citation type="journal article" date="2012" name="MBio">
        <title>Comparative genome analysis of Trichophyton rubrum and related dermatophytes reveals candidate genes involved in infection.</title>
        <authorList>
            <person name="Martinez D.A."/>
            <person name="Oliver B.G."/>
            <person name="Graeser Y."/>
            <person name="Goldberg J.M."/>
            <person name="Li W."/>
            <person name="Martinez-Rossi N.M."/>
            <person name="Monod M."/>
            <person name="Shelest E."/>
            <person name="Barton R.C."/>
            <person name="Birch E."/>
            <person name="Brakhage A.A."/>
            <person name="Chen Z."/>
            <person name="Gurr S.J."/>
            <person name="Heiman D."/>
            <person name="Heitman J."/>
            <person name="Kosti I."/>
            <person name="Rossi A."/>
            <person name="Saif S."/>
            <person name="Samalova M."/>
            <person name="Saunders C.W."/>
            <person name="Shea T."/>
            <person name="Summerbell R.C."/>
            <person name="Xu J."/>
            <person name="Young S."/>
            <person name="Zeng Q."/>
            <person name="Birren B.W."/>
            <person name="Cuomo C.A."/>
            <person name="White T.C."/>
        </authorList>
    </citation>
    <scope>NUCLEOTIDE SEQUENCE [LARGE SCALE GENOMIC DNA]</scope>
    <source>
        <strain evidence="2">ATCC MYA-4604 / CBS 118893</strain>
    </source>
</reference>
<proteinExistence type="predicted"/>
<dbReference type="HOGENOM" id="CLU_2482915_0_0_1"/>
<dbReference type="AlphaFoldDB" id="E4UXI3"/>
<name>E4UXI3_ARTGP</name>
<dbReference type="InParanoid" id="E4UXI3"/>
<dbReference type="RefSeq" id="XP_003173128.1">
    <property type="nucleotide sequence ID" value="XM_003173080.1"/>
</dbReference>
<protein>
    <submittedName>
        <fullName evidence="1">Uncharacterized protein</fullName>
    </submittedName>
</protein>
<dbReference type="VEuPathDB" id="FungiDB:MGYG_05715"/>
<evidence type="ECO:0000313" key="2">
    <source>
        <dbReference type="Proteomes" id="UP000002669"/>
    </source>
</evidence>
<keyword evidence="2" id="KW-1185">Reference proteome</keyword>
<dbReference type="EMBL" id="DS989825">
    <property type="protein sequence ID" value="EFR02717.1"/>
    <property type="molecule type" value="Genomic_DNA"/>
</dbReference>
<accession>E4UXI3</accession>
<evidence type="ECO:0000313" key="1">
    <source>
        <dbReference type="EMBL" id="EFR02717.1"/>
    </source>
</evidence>
<dbReference type="Proteomes" id="UP000002669">
    <property type="component" value="Unassembled WGS sequence"/>
</dbReference>
<sequence length="87" mass="9642">MNNISRDESFCEITNIVSCYLSSPQSQNDQLSTNRALKRHSQGGNILVALGNGGRDGGDDDMAALTARYQYPWPSSHNKDGFRSNEY</sequence>